<gene>
    <name evidence="2" type="ORF">SAMN04244570_2932</name>
</gene>
<evidence type="ECO:0000259" key="1">
    <source>
        <dbReference type="PROSITE" id="PS51186"/>
    </source>
</evidence>
<dbReference type="Proteomes" id="UP000190042">
    <property type="component" value="Unassembled WGS sequence"/>
</dbReference>
<dbReference type="Gene3D" id="3.40.630.30">
    <property type="match status" value="1"/>
</dbReference>
<reference evidence="3" key="1">
    <citation type="submission" date="2017-02" db="EMBL/GenBank/DDBJ databases">
        <authorList>
            <person name="Varghese N."/>
            <person name="Submissions S."/>
        </authorList>
    </citation>
    <scope>NUCLEOTIDE SEQUENCE [LARGE SCALE GENOMIC DNA]</scope>
    <source>
        <strain evidence="3">DSM 23966</strain>
    </source>
</reference>
<dbReference type="EMBL" id="FUYJ01000006">
    <property type="protein sequence ID" value="SKB02374.1"/>
    <property type="molecule type" value="Genomic_DNA"/>
</dbReference>
<accession>A0A1T4YKM0</accession>
<dbReference type="GO" id="GO:0016747">
    <property type="term" value="F:acyltransferase activity, transferring groups other than amino-acyl groups"/>
    <property type="evidence" value="ECO:0007669"/>
    <property type="project" value="InterPro"/>
</dbReference>
<dbReference type="PANTHER" id="PTHR41700:SF1">
    <property type="entry name" value="N-ACETYLTRANSFERASE DOMAIN-CONTAINING PROTEIN"/>
    <property type="match status" value="1"/>
</dbReference>
<evidence type="ECO:0000313" key="3">
    <source>
        <dbReference type="Proteomes" id="UP000190042"/>
    </source>
</evidence>
<keyword evidence="2" id="KW-0808">Transferase</keyword>
<dbReference type="AlphaFoldDB" id="A0A1T4YKM0"/>
<dbReference type="RefSeq" id="WP_078818153.1">
    <property type="nucleotide sequence ID" value="NZ_FUYJ01000006.1"/>
</dbReference>
<dbReference type="InterPro" id="IPR000182">
    <property type="entry name" value="GNAT_dom"/>
</dbReference>
<dbReference type="InterPro" id="IPR038764">
    <property type="entry name" value="GNAT_N_AcTrfase_prd"/>
</dbReference>
<proteinExistence type="predicted"/>
<keyword evidence="3" id="KW-1185">Reference proteome</keyword>
<evidence type="ECO:0000313" key="2">
    <source>
        <dbReference type="EMBL" id="SKB02374.1"/>
    </source>
</evidence>
<organism evidence="2 3">
    <name type="scientific">Sporosarcina newyorkensis</name>
    <dbReference type="NCBI Taxonomy" id="759851"/>
    <lineage>
        <taxon>Bacteria</taxon>
        <taxon>Bacillati</taxon>
        <taxon>Bacillota</taxon>
        <taxon>Bacilli</taxon>
        <taxon>Bacillales</taxon>
        <taxon>Caryophanaceae</taxon>
        <taxon>Sporosarcina</taxon>
    </lineage>
</organism>
<sequence length="280" mass="32267">MTNVQIRKVTEIEEIYAVQKLEKQIWGMEPIPVHQTITAVKNGGLIVGAFAGERMIGFSYSFAGFSEGQSYLCSHMLAVDQEFQLMGIGKLLKDEQLRLAREMGYELIVWTFDPLESRNAYLNTSKLYGVCYDYIVNCYGEMADGLNKGLPTDRFQVAWWITSPRVNECWQPINLQYMCPFTVRLTNENHPELQLPEENDWLSAEAVEVPVPKHTQLLKTEDSQLALDWRLKTRNLFQQLCSAGFALIDVRRTEEAVQYYRFCKLSMIPLQNESSEPIEN</sequence>
<dbReference type="SUPFAM" id="SSF55729">
    <property type="entry name" value="Acyl-CoA N-acyltransferases (Nat)"/>
    <property type="match status" value="1"/>
</dbReference>
<dbReference type="InterPro" id="IPR016181">
    <property type="entry name" value="Acyl_CoA_acyltransferase"/>
</dbReference>
<name>A0A1T4YKM0_9BACL</name>
<dbReference type="CDD" id="cd04301">
    <property type="entry name" value="NAT_SF"/>
    <property type="match status" value="1"/>
</dbReference>
<feature type="domain" description="N-acetyltransferase" evidence="1">
    <location>
        <begin position="4"/>
        <end position="147"/>
    </location>
</feature>
<dbReference type="PANTHER" id="PTHR41700">
    <property type="entry name" value="GCN5-RELATED N-ACETYLTRANSFERASE"/>
    <property type="match status" value="1"/>
</dbReference>
<dbReference type="PROSITE" id="PS51186">
    <property type="entry name" value="GNAT"/>
    <property type="match status" value="1"/>
</dbReference>
<protein>
    <submittedName>
        <fullName evidence="2">Predicted acetyltransferase, GNAT superfamily</fullName>
    </submittedName>
</protein>
<dbReference type="Pfam" id="PF00583">
    <property type="entry name" value="Acetyltransf_1"/>
    <property type="match status" value="1"/>
</dbReference>